<dbReference type="AlphaFoldDB" id="A0A6M0ILR9"/>
<dbReference type="Proteomes" id="UP000477386">
    <property type="component" value="Unassembled WGS sequence"/>
</dbReference>
<sequence>MERFSVVFISSEQYHQISCATQAEAAAMLKQVFIDQDKEPIGIYDAKTELFDWEPVQKHQYDKLGVEEQGRLGNHLISIAQTLRQQEQQRQEPGIIQEPIFSTLINGL</sequence>
<gene>
    <name evidence="1" type="ORF">GK091_15780</name>
</gene>
<proteinExistence type="predicted"/>
<evidence type="ECO:0000313" key="2">
    <source>
        <dbReference type="Proteomes" id="UP000477386"/>
    </source>
</evidence>
<evidence type="ECO:0000313" key="1">
    <source>
        <dbReference type="EMBL" id="NEU68351.1"/>
    </source>
</evidence>
<accession>A0A6M0ILR9</accession>
<organism evidence="1 2">
    <name type="scientific">Spirosoma agri</name>
    <dbReference type="NCBI Taxonomy" id="1987381"/>
    <lineage>
        <taxon>Bacteria</taxon>
        <taxon>Pseudomonadati</taxon>
        <taxon>Bacteroidota</taxon>
        <taxon>Cytophagia</taxon>
        <taxon>Cytophagales</taxon>
        <taxon>Cytophagaceae</taxon>
        <taxon>Spirosoma</taxon>
    </lineage>
</organism>
<protein>
    <submittedName>
        <fullName evidence="1">Uncharacterized protein</fullName>
    </submittedName>
</protein>
<comment type="caution">
    <text evidence="1">The sequence shown here is derived from an EMBL/GenBank/DDBJ whole genome shotgun (WGS) entry which is preliminary data.</text>
</comment>
<name>A0A6M0ILR9_9BACT</name>
<dbReference type="EMBL" id="JAAGNZ010000001">
    <property type="protein sequence ID" value="NEU68351.1"/>
    <property type="molecule type" value="Genomic_DNA"/>
</dbReference>
<reference evidence="1 2" key="1">
    <citation type="submission" date="2020-02" db="EMBL/GenBank/DDBJ databases">
        <title>Draft genome sequence of two Spirosoma agri KCTC 52727 and Spirosoma terrae KCTC 52035.</title>
        <authorList>
            <person name="Rojas J."/>
            <person name="Ambika Manirajan B."/>
            <person name="Ratering S."/>
            <person name="Suarez C."/>
            <person name="Schnell S."/>
        </authorList>
    </citation>
    <scope>NUCLEOTIDE SEQUENCE [LARGE SCALE GENOMIC DNA]</scope>
    <source>
        <strain evidence="1 2">KCTC 52727</strain>
    </source>
</reference>
<keyword evidence="2" id="KW-1185">Reference proteome</keyword>